<protein>
    <recommendedName>
        <fullName evidence="4">NTP pyrophosphohydrolase MazG putative catalytic core domain-containing protein</fullName>
    </recommendedName>
</protein>
<dbReference type="RefSeq" id="WP_307683792.1">
    <property type="nucleotide sequence ID" value="NZ_JAUSRD010000001.1"/>
</dbReference>
<dbReference type="EMBL" id="JAUSRD010000001">
    <property type="protein sequence ID" value="MDP9891540.1"/>
    <property type="molecule type" value="Genomic_DNA"/>
</dbReference>
<accession>A0AAW8CSL2</accession>
<feature type="region of interest" description="Disordered" evidence="1">
    <location>
        <begin position="1"/>
        <end position="30"/>
    </location>
</feature>
<organism evidence="2 3">
    <name type="scientific">Variovorax boronicumulans</name>
    <dbReference type="NCBI Taxonomy" id="436515"/>
    <lineage>
        <taxon>Bacteria</taxon>
        <taxon>Pseudomonadati</taxon>
        <taxon>Pseudomonadota</taxon>
        <taxon>Betaproteobacteria</taxon>
        <taxon>Burkholderiales</taxon>
        <taxon>Comamonadaceae</taxon>
        <taxon>Variovorax</taxon>
    </lineage>
</organism>
<comment type="caution">
    <text evidence="2">The sequence shown here is derived from an EMBL/GenBank/DDBJ whole genome shotgun (WGS) entry which is preliminary data.</text>
</comment>
<evidence type="ECO:0000313" key="3">
    <source>
        <dbReference type="Proteomes" id="UP001242045"/>
    </source>
</evidence>
<gene>
    <name evidence="2" type="ORF">J2W31_000636</name>
</gene>
<dbReference type="AlphaFoldDB" id="A0AAW8CSL2"/>
<sequence length="101" mass="10914">MAKRIMAGHPAPAPRGKSTTGTAPTITDGPSAADLLENRLEQLKSLLWCCYSEGIDWSRGDGPKHLENVMWIAADMVDQAAELHQRCLGERTTPNLIAGSD</sequence>
<evidence type="ECO:0000313" key="2">
    <source>
        <dbReference type="EMBL" id="MDP9891540.1"/>
    </source>
</evidence>
<evidence type="ECO:0000256" key="1">
    <source>
        <dbReference type="SAM" id="MobiDB-lite"/>
    </source>
</evidence>
<evidence type="ECO:0008006" key="4">
    <source>
        <dbReference type="Google" id="ProtNLM"/>
    </source>
</evidence>
<proteinExistence type="predicted"/>
<name>A0AAW8CSL2_9BURK</name>
<dbReference type="Proteomes" id="UP001242045">
    <property type="component" value="Unassembled WGS sequence"/>
</dbReference>
<reference evidence="2" key="1">
    <citation type="submission" date="2023-07" db="EMBL/GenBank/DDBJ databases">
        <title>Sorghum-associated microbial communities from plants grown in Nebraska, USA.</title>
        <authorList>
            <person name="Schachtman D."/>
        </authorList>
    </citation>
    <scope>NUCLEOTIDE SEQUENCE</scope>
    <source>
        <strain evidence="2">DS3754</strain>
    </source>
</reference>